<protein>
    <submittedName>
        <fullName evidence="1">Uncharacterized protein</fullName>
    </submittedName>
</protein>
<organism evidence="1 2">
    <name type="scientific">Luteibaculum oceani</name>
    <dbReference type="NCBI Taxonomy" id="1294296"/>
    <lineage>
        <taxon>Bacteria</taxon>
        <taxon>Pseudomonadati</taxon>
        <taxon>Bacteroidota</taxon>
        <taxon>Flavobacteriia</taxon>
        <taxon>Flavobacteriales</taxon>
        <taxon>Luteibaculaceae</taxon>
        <taxon>Luteibaculum</taxon>
    </lineage>
</organism>
<dbReference type="InterPro" id="IPR058060">
    <property type="entry name" value="HYC_CC_PP"/>
</dbReference>
<reference evidence="1 2" key="1">
    <citation type="submission" date="2019-08" db="EMBL/GenBank/DDBJ databases">
        <title>Genome of Luteibaculum oceani JCM 18817.</title>
        <authorList>
            <person name="Bowman J.P."/>
        </authorList>
    </citation>
    <scope>NUCLEOTIDE SEQUENCE [LARGE SCALE GENOMIC DNA]</scope>
    <source>
        <strain evidence="1 2">JCM 18817</strain>
    </source>
</reference>
<evidence type="ECO:0000313" key="1">
    <source>
        <dbReference type="EMBL" id="TXC76065.1"/>
    </source>
</evidence>
<dbReference type="NCBIfam" id="NF047658">
    <property type="entry name" value="HYC_CC_PP"/>
    <property type="match status" value="1"/>
</dbReference>
<dbReference type="Proteomes" id="UP000321168">
    <property type="component" value="Unassembled WGS sequence"/>
</dbReference>
<dbReference type="InterPro" id="IPR058512">
    <property type="entry name" value="DUF8199"/>
</dbReference>
<dbReference type="OrthoDB" id="1493875at2"/>
<dbReference type="EMBL" id="VORB01000011">
    <property type="protein sequence ID" value="TXC76065.1"/>
    <property type="molecule type" value="Genomic_DNA"/>
</dbReference>
<evidence type="ECO:0000313" key="2">
    <source>
        <dbReference type="Proteomes" id="UP000321168"/>
    </source>
</evidence>
<gene>
    <name evidence="1" type="ORF">FRX97_11165</name>
</gene>
<dbReference type="Pfam" id="PF26622">
    <property type="entry name" value="DUF8199"/>
    <property type="match status" value="1"/>
</dbReference>
<proteinExistence type="predicted"/>
<comment type="caution">
    <text evidence="1">The sequence shown here is derived from an EMBL/GenBank/DDBJ whole genome shotgun (WGS) entry which is preliminary data.</text>
</comment>
<dbReference type="AlphaFoldDB" id="A0A5C6UZJ6"/>
<name>A0A5C6UZJ6_9FLAO</name>
<sequence>MKKALAIALMGVLFTISVGILVNLHFCHGNLVEVSLYEQGNTCCCSKMALEYRANCCENKTLSFHQDLEQTPVNPINTFSWKIQGVAPVKSVFPVFSIPSIVPNLKYYQQKEFPPEDKVILHRKLILYG</sequence>
<keyword evidence="2" id="KW-1185">Reference proteome</keyword>
<accession>A0A5C6UZJ6</accession>
<dbReference type="RefSeq" id="WP_147015303.1">
    <property type="nucleotide sequence ID" value="NZ_VORB01000011.1"/>
</dbReference>